<dbReference type="InterPro" id="IPR007603">
    <property type="entry name" value="Choline_transptr-like"/>
</dbReference>
<evidence type="ECO:0000256" key="2">
    <source>
        <dbReference type="ARBA" id="ARBA00007168"/>
    </source>
</evidence>
<dbReference type="VEuPathDB" id="FungiDB:SDRG_02672"/>
<comment type="function">
    <text evidence="6">Choline transporter.</text>
</comment>
<dbReference type="PANTHER" id="PTHR12385">
    <property type="entry name" value="CHOLINE TRANSPORTER-LIKE (SLC FAMILY 44)"/>
    <property type="match status" value="1"/>
</dbReference>
<feature type="transmembrane region" description="Helical" evidence="6">
    <location>
        <begin position="107"/>
        <end position="129"/>
    </location>
</feature>
<dbReference type="AlphaFoldDB" id="T0S4Q3"/>
<dbReference type="OrthoDB" id="44736at2759"/>
<dbReference type="GO" id="GO:0005886">
    <property type="term" value="C:plasma membrane"/>
    <property type="evidence" value="ECO:0007669"/>
    <property type="project" value="UniProtKB-SubCell"/>
</dbReference>
<dbReference type="GO" id="GO:0022857">
    <property type="term" value="F:transmembrane transporter activity"/>
    <property type="evidence" value="ECO:0007669"/>
    <property type="project" value="UniProtKB-UniRule"/>
</dbReference>
<evidence type="ECO:0000256" key="6">
    <source>
        <dbReference type="RuleBase" id="RU368066"/>
    </source>
</evidence>
<evidence type="ECO:0000313" key="8">
    <source>
        <dbReference type="Proteomes" id="UP000030762"/>
    </source>
</evidence>
<protein>
    <recommendedName>
        <fullName evidence="6">Choline transporter-like protein</fullName>
    </recommendedName>
</protein>
<reference evidence="7 8" key="1">
    <citation type="submission" date="2012-04" db="EMBL/GenBank/DDBJ databases">
        <title>The Genome Sequence of Saprolegnia declina VS20.</title>
        <authorList>
            <consortium name="The Broad Institute Genome Sequencing Platform"/>
            <person name="Russ C."/>
            <person name="Nusbaum C."/>
            <person name="Tyler B."/>
            <person name="van West P."/>
            <person name="Dieguez-Uribeondo J."/>
            <person name="de Bruijn I."/>
            <person name="Tripathy S."/>
            <person name="Jiang R."/>
            <person name="Young S.K."/>
            <person name="Zeng Q."/>
            <person name="Gargeya S."/>
            <person name="Fitzgerald M."/>
            <person name="Haas B."/>
            <person name="Abouelleil A."/>
            <person name="Alvarado L."/>
            <person name="Arachchi H.M."/>
            <person name="Berlin A."/>
            <person name="Chapman S.B."/>
            <person name="Goldberg J."/>
            <person name="Griggs A."/>
            <person name="Gujja S."/>
            <person name="Hansen M."/>
            <person name="Howarth C."/>
            <person name="Imamovic A."/>
            <person name="Larimer J."/>
            <person name="McCowen C."/>
            <person name="Montmayeur A."/>
            <person name="Murphy C."/>
            <person name="Neiman D."/>
            <person name="Pearson M."/>
            <person name="Priest M."/>
            <person name="Roberts A."/>
            <person name="Saif S."/>
            <person name="Shea T."/>
            <person name="Sisk P."/>
            <person name="Sykes S."/>
            <person name="Wortman J."/>
            <person name="Nusbaum C."/>
            <person name="Birren B."/>
        </authorList>
    </citation>
    <scope>NUCLEOTIDE SEQUENCE [LARGE SCALE GENOMIC DNA]</scope>
    <source>
        <strain evidence="7 8">VS20</strain>
    </source>
</reference>
<dbReference type="EMBL" id="JH767137">
    <property type="protein sequence ID" value="EQC40013.1"/>
    <property type="molecule type" value="Genomic_DNA"/>
</dbReference>
<dbReference type="Pfam" id="PF04515">
    <property type="entry name" value="Choline_transpo"/>
    <property type="match status" value="1"/>
</dbReference>
<evidence type="ECO:0000256" key="1">
    <source>
        <dbReference type="ARBA" id="ARBA00004141"/>
    </source>
</evidence>
<feature type="transmembrane region" description="Helical" evidence="6">
    <location>
        <begin position="37"/>
        <end position="58"/>
    </location>
</feature>
<feature type="transmembrane region" description="Helical" evidence="6">
    <location>
        <begin position="283"/>
        <end position="303"/>
    </location>
</feature>
<dbReference type="RefSeq" id="XP_008606487.1">
    <property type="nucleotide sequence ID" value="XM_008608265.1"/>
</dbReference>
<dbReference type="OMA" id="EWWFGAH"/>
<evidence type="ECO:0000256" key="3">
    <source>
        <dbReference type="ARBA" id="ARBA00022692"/>
    </source>
</evidence>
<feature type="transmembrane region" description="Helical" evidence="6">
    <location>
        <begin position="222"/>
        <end position="241"/>
    </location>
</feature>
<proteinExistence type="inferred from homology"/>
<evidence type="ECO:0000313" key="7">
    <source>
        <dbReference type="EMBL" id="EQC40013.1"/>
    </source>
</evidence>
<dbReference type="PANTHER" id="PTHR12385:SF4">
    <property type="entry name" value="PROTEIN PNS1"/>
    <property type="match status" value="1"/>
</dbReference>
<keyword evidence="8" id="KW-1185">Reference proteome</keyword>
<dbReference type="STRING" id="1156394.T0S4Q3"/>
<evidence type="ECO:0000256" key="5">
    <source>
        <dbReference type="ARBA" id="ARBA00023136"/>
    </source>
</evidence>
<keyword evidence="3 6" id="KW-0812">Transmembrane</keyword>
<keyword evidence="5 6" id="KW-0472">Membrane</keyword>
<dbReference type="GeneID" id="19943399"/>
<keyword evidence="4 6" id="KW-1133">Transmembrane helix</keyword>
<name>T0S4Q3_SAPDV</name>
<gene>
    <name evidence="7" type="ORF">SDRG_02672</name>
</gene>
<dbReference type="InParanoid" id="T0S4Q3"/>
<evidence type="ECO:0000256" key="4">
    <source>
        <dbReference type="ARBA" id="ARBA00022989"/>
    </source>
</evidence>
<feature type="transmembrane region" description="Helical" evidence="6">
    <location>
        <begin position="79"/>
        <end position="101"/>
    </location>
</feature>
<comment type="subcellular location">
    <subcellularLocation>
        <location evidence="6">Cell membrane</location>
        <topology evidence="6">Multi-pass membrane protein</topology>
    </subcellularLocation>
    <subcellularLocation>
        <location evidence="1">Membrane</location>
        <topology evidence="1">Multi-pass membrane protein</topology>
    </subcellularLocation>
</comment>
<accession>T0S4Q3</accession>
<organism evidence="7 8">
    <name type="scientific">Saprolegnia diclina (strain VS20)</name>
    <dbReference type="NCBI Taxonomy" id="1156394"/>
    <lineage>
        <taxon>Eukaryota</taxon>
        <taxon>Sar</taxon>
        <taxon>Stramenopiles</taxon>
        <taxon>Oomycota</taxon>
        <taxon>Saprolegniomycetes</taxon>
        <taxon>Saprolegniales</taxon>
        <taxon>Saprolegniaceae</taxon>
        <taxon>Saprolegnia</taxon>
    </lineage>
</organism>
<comment type="similarity">
    <text evidence="2 6">Belongs to the CTL (choline transporter-like) family.</text>
</comment>
<dbReference type="eggNOG" id="KOG1362">
    <property type="taxonomic scope" value="Eukaryota"/>
</dbReference>
<feature type="transmembrane region" description="Helical" evidence="6">
    <location>
        <begin position="185"/>
        <end position="210"/>
    </location>
</feature>
<feature type="transmembrane region" description="Helical" evidence="6">
    <location>
        <begin position="136"/>
        <end position="157"/>
    </location>
</feature>
<sequence length="495" mass="52590">MRDAYKALSDKGFTEPDVDDVALPGDSYVDFAFKDKIPGGLFLGNVAVVVYLAVVWGAPNIGTFDFTQHKSGDEKRSQGMSFLVVAGLMGAVGAVLSAFWLQALQLYAVRIISVTLQATVAALLVGAAAGFMEAGLAGHAIGLGNLFLAVALGLYYISVRHRIPFAAANLAVASKIMQRFPQVALIAYAAIAAQVVWTSLWTVALVGVWVITHKDSGAIGSLPSSTTTHFCVFLMLLSLFWGLQVLRNVVHCTAAGTVGEWWFSPHPEGAARRALRRCVTTSFGSICFGSLIVAALAALRFVLLTAKRRKSRGSINACLDCFVGALESNLKIFNKYAYVQVALYGKCLYDAGLDTMLLFREKGWTAVVNESLVSSVLSTGCVVVGLATGLIGVGLVHATTACSDAEAHAHAGQCDTFSVLLTTFALCNAVGYAMCAVVSSILDSIVATVFVCIAEDPIALHITNSDEYMGIVDAWRQFHPELLTHSTFSASVSYA</sequence>
<dbReference type="Proteomes" id="UP000030762">
    <property type="component" value="Unassembled WGS sequence"/>
</dbReference>